<accession>A0AA38GZW1</accession>
<evidence type="ECO:0000256" key="1">
    <source>
        <dbReference type="SAM" id="MobiDB-lite"/>
    </source>
</evidence>
<keyword evidence="3" id="KW-1185">Reference proteome</keyword>
<evidence type="ECO:0000313" key="2">
    <source>
        <dbReference type="EMBL" id="KAH9331966.1"/>
    </source>
</evidence>
<feature type="non-terminal residue" evidence="2">
    <location>
        <position position="92"/>
    </location>
</feature>
<name>A0AA38GZW1_TAXCH</name>
<feature type="region of interest" description="Disordered" evidence="1">
    <location>
        <begin position="1"/>
        <end position="35"/>
    </location>
</feature>
<evidence type="ECO:0000313" key="3">
    <source>
        <dbReference type="Proteomes" id="UP000824469"/>
    </source>
</evidence>
<reference evidence="2 3" key="1">
    <citation type="journal article" date="2021" name="Nat. Plants">
        <title>The Taxus genome provides insights into paclitaxel biosynthesis.</title>
        <authorList>
            <person name="Xiong X."/>
            <person name="Gou J."/>
            <person name="Liao Q."/>
            <person name="Li Y."/>
            <person name="Zhou Q."/>
            <person name="Bi G."/>
            <person name="Li C."/>
            <person name="Du R."/>
            <person name="Wang X."/>
            <person name="Sun T."/>
            <person name="Guo L."/>
            <person name="Liang H."/>
            <person name="Lu P."/>
            <person name="Wu Y."/>
            <person name="Zhang Z."/>
            <person name="Ro D.K."/>
            <person name="Shang Y."/>
            <person name="Huang S."/>
            <person name="Yan J."/>
        </authorList>
    </citation>
    <scope>NUCLEOTIDE SEQUENCE [LARGE SCALE GENOMIC DNA]</scope>
    <source>
        <strain evidence="2">Ta-2019</strain>
    </source>
</reference>
<comment type="caution">
    <text evidence="2">The sequence shown here is derived from an EMBL/GenBank/DDBJ whole genome shotgun (WGS) entry which is preliminary data.</text>
</comment>
<dbReference type="Proteomes" id="UP000824469">
    <property type="component" value="Unassembled WGS sequence"/>
</dbReference>
<dbReference type="EMBL" id="JAHRHJ020000001">
    <property type="protein sequence ID" value="KAH9331966.1"/>
    <property type="molecule type" value="Genomic_DNA"/>
</dbReference>
<sequence length="92" mass="10495">ITDNDFPLNSHRRETQSPRVPRVSDQNPLGDRPVRMGLPLSFGGCKNDYNALPIWDITRERVGVTLTKDGHERLYPLQKYNGEGNGVGFRWT</sequence>
<proteinExistence type="predicted"/>
<dbReference type="AlphaFoldDB" id="A0AA38GZW1"/>
<feature type="non-terminal residue" evidence="2">
    <location>
        <position position="1"/>
    </location>
</feature>
<gene>
    <name evidence="2" type="ORF">KI387_004074</name>
</gene>
<protein>
    <submittedName>
        <fullName evidence="2">Uncharacterized protein</fullName>
    </submittedName>
</protein>
<organism evidence="2 3">
    <name type="scientific">Taxus chinensis</name>
    <name type="common">Chinese yew</name>
    <name type="synonym">Taxus wallichiana var. chinensis</name>
    <dbReference type="NCBI Taxonomy" id="29808"/>
    <lineage>
        <taxon>Eukaryota</taxon>
        <taxon>Viridiplantae</taxon>
        <taxon>Streptophyta</taxon>
        <taxon>Embryophyta</taxon>
        <taxon>Tracheophyta</taxon>
        <taxon>Spermatophyta</taxon>
        <taxon>Pinopsida</taxon>
        <taxon>Pinidae</taxon>
        <taxon>Conifers II</taxon>
        <taxon>Cupressales</taxon>
        <taxon>Taxaceae</taxon>
        <taxon>Taxus</taxon>
    </lineage>
</organism>